<feature type="transmembrane region" description="Helical" evidence="1">
    <location>
        <begin position="53"/>
        <end position="74"/>
    </location>
</feature>
<organism evidence="2">
    <name type="scientific">Singulisphaera sp. Ch08</name>
    <dbReference type="NCBI Taxonomy" id="3120278"/>
    <lineage>
        <taxon>Bacteria</taxon>
        <taxon>Pseudomonadati</taxon>
        <taxon>Planctomycetota</taxon>
        <taxon>Planctomycetia</taxon>
        <taxon>Isosphaerales</taxon>
        <taxon>Isosphaeraceae</taxon>
        <taxon>Singulisphaera</taxon>
    </lineage>
</organism>
<dbReference type="EMBL" id="CP155447">
    <property type="protein sequence ID" value="XBH03658.1"/>
    <property type="molecule type" value="Genomic_DNA"/>
</dbReference>
<reference evidence="2" key="1">
    <citation type="submission" date="2024-05" db="EMBL/GenBank/DDBJ databases">
        <title>Planctomycetes of the genus Singulisphaera possess chitinolytic capabilities.</title>
        <authorList>
            <person name="Ivanova A."/>
        </authorList>
    </citation>
    <scope>NUCLEOTIDE SEQUENCE</scope>
    <source>
        <strain evidence="2">Ch08T</strain>
    </source>
</reference>
<accession>A0AAU7CF25</accession>
<dbReference type="RefSeq" id="WP_406696397.1">
    <property type="nucleotide sequence ID" value="NZ_CP155447.1"/>
</dbReference>
<keyword evidence="1" id="KW-0472">Membrane</keyword>
<evidence type="ECO:0000256" key="1">
    <source>
        <dbReference type="SAM" id="Phobius"/>
    </source>
</evidence>
<name>A0AAU7CF25_9BACT</name>
<gene>
    <name evidence="2" type="ORF">V5E97_35940</name>
</gene>
<feature type="transmembrane region" description="Helical" evidence="1">
    <location>
        <begin position="20"/>
        <end position="41"/>
    </location>
</feature>
<evidence type="ECO:0000313" key="2">
    <source>
        <dbReference type="EMBL" id="XBH03658.1"/>
    </source>
</evidence>
<protein>
    <submittedName>
        <fullName evidence="2">Uncharacterized protein</fullName>
    </submittedName>
</protein>
<keyword evidence="1" id="KW-0812">Transmembrane</keyword>
<sequence length="82" mass="9363">MWIDRRELVTGFSNVLRWEVVALAWLTLLAVTTLHEFAHGLTCKHHGGEVHEVGFLLMYFMPCLYCNVSDAWLIRRSPSGCG</sequence>
<proteinExistence type="predicted"/>
<keyword evidence="1" id="KW-1133">Transmembrane helix</keyword>
<dbReference type="AlphaFoldDB" id="A0AAU7CF25"/>